<dbReference type="OrthoDB" id="583585at2"/>
<gene>
    <name evidence="1" type="ORF">D5R40_17490</name>
</gene>
<dbReference type="EMBL" id="RCBY01000099">
    <property type="protein sequence ID" value="RQH38969.1"/>
    <property type="molecule type" value="Genomic_DNA"/>
</dbReference>
<dbReference type="InterPro" id="IPR036904">
    <property type="entry name" value="NblA_sf"/>
</dbReference>
<name>A0A3N6PAT7_9CYAN</name>
<dbReference type="RefSeq" id="WP_124147679.1">
    <property type="nucleotide sequence ID" value="NZ_CAWOKI010000302.1"/>
</dbReference>
<evidence type="ECO:0000313" key="1">
    <source>
        <dbReference type="EMBL" id="RQH38969.1"/>
    </source>
</evidence>
<reference evidence="1 2" key="1">
    <citation type="journal article" date="2018" name="ACS Chem. Biol.">
        <title>Ketoreductase domain dysfunction expands chemodiversity: malyngamide biosynthesis in the cyanobacterium Okeania hirsuta.</title>
        <authorList>
            <person name="Moss N.A."/>
            <person name="Leao T."/>
            <person name="Rankin M."/>
            <person name="McCullough T.M."/>
            <person name="Qu P."/>
            <person name="Korobeynikov A."/>
            <person name="Smith J.L."/>
            <person name="Gerwick L."/>
            <person name="Gerwick W.H."/>
        </authorList>
    </citation>
    <scope>NUCLEOTIDE SEQUENCE [LARGE SCALE GENOMIC DNA]</scope>
    <source>
        <strain evidence="1 2">PAB10Feb10-1</strain>
    </source>
</reference>
<sequence length="56" mass="6749">MEMSNSLTMEQQFKLQVLREQVKGLSREEAQEYLVEVLRQTMVKENLFKNWMKGKI</sequence>
<protein>
    <submittedName>
        <fullName evidence="1">Phycobilisome degradation protein nblA</fullName>
    </submittedName>
</protein>
<evidence type="ECO:0000313" key="2">
    <source>
        <dbReference type="Proteomes" id="UP000269154"/>
    </source>
</evidence>
<keyword evidence="2" id="KW-1185">Reference proteome</keyword>
<dbReference type="AlphaFoldDB" id="A0A3N6PAT7"/>
<proteinExistence type="predicted"/>
<dbReference type="Pfam" id="PF04485">
    <property type="entry name" value="NblA"/>
    <property type="match status" value="1"/>
</dbReference>
<dbReference type="Proteomes" id="UP000269154">
    <property type="component" value="Unassembled WGS sequence"/>
</dbReference>
<dbReference type="InterPro" id="IPR007574">
    <property type="entry name" value="NblA"/>
</dbReference>
<accession>A0A3N6PAT7</accession>
<dbReference type="Gene3D" id="1.10.287.670">
    <property type="entry name" value="Phycobilisome degradation protein NblA"/>
    <property type="match status" value="1"/>
</dbReference>
<organism evidence="1 2">
    <name type="scientific">Okeania hirsuta</name>
    <dbReference type="NCBI Taxonomy" id="1458930"/>
    <lineage>
        <taxon>Bacteria</taxon>
        <taxon>Bacillati</taxon>
        <taxon>Cyanobacteriota</taxon>
        <taxon>Cyanophyceae</taxon>
        <taxon>Oscillatoriophycideae</taxon>
        <taxon>Oscillatoriales</taxon>
        <taxon>Microcoleaceae</taxon>
        <taxon>Okeania</taxon>
    </lineage>
</organism>
<dbReference type="SUPFAM" id="SSF109859">
    <property type="entry name" value="NblA-like"/>
    <property type="match status" value="1"/>
</dbReference>
<comment type="caution">
    <text evidence="1">The sequence shown here is derived from an EMBL/GenBank/DDBJ whole genome shotgun (WGS) entry which is preliminary data.</text>
</comment>